<dbReference type="AlphaFoldDB" id="J3CBJ4"/>
<dbReference type="RefSeq" id="WP_007846808.1">
    <property type="nucleotide sequence ID" value="NZ_AKJY01000106.1"/>
</dbReference>
<dbReference type="Proteomes" id="UP000007509">
    <property type="component" value="Unassembled WGS sequence"/>
</dbReference>
<dbReference type="EMBL" id="AKJY01000106">
    <property type="protein sequence ID" value="EJL68141.1"/>
    <property type="molecule type" value="Genomic_DNA"/>
</dbReference>
<keyword evidence="2" id="KW-1185">Reference proteome</keyword>
<sequence length="60" mass="6645">MVNVTGFHTLRSERINTDDAHFSRHSGKNGITGSPRTVKMVKGKLYGPAPQVMESFKNNV</sequence>
<evidence type="ECO:0000313" key="1">
    <source>
        <dbReference type="EMBL" id="EJL68141.1"/>
    </source>
</evidence>
<name>J3CBJ4_9FLAO</name>
<evidence type="ECO:0000313" key="2">
    <source>
        <dbReference type="Proteomes" id="UP000007509"/>
    </source>
</evidence>
<dbReference type="PATRIC" id="fig|1144316.3.peg.3911"/>
<protein>
    <submittedName>
        <fullName evidence="1">Uncharacterized protein</fullName>
    </submittedName>
</protein>
<organism evidence="1 2">
    <name type="scientific">Chryseobacterium populi</name>
    <dbReference type="NCBI Taxonomy" id="1144316"/>
    <lineage>
        <taxon>Bacteria</taxon>
        <taxon>Pseudomonadati</taxon>
        <taxon>Bacteroidota</taxon>
        <taxon>Flavobacteriia</taxon>
        <taxon>Flavobacteriales</taxon>
        <taxon>Weeksellaceae</taxon>
        <taxon>Chryseobacterium group</taxon>
        <taxon>Chryseobacterium</taxon>
    </lineage>
</organism>
<proteinExistence type="predicted"/>
<reference evidence="1 2" key="1">
    <citation type="journal article" date="2012" name="J. Bacteriol.">
        <title>Twenty-one genome sequences from Pseudomonas species and 19 genome sequences from diverse bacteria isolated from the rhizosphere and endosphere of Populus deltoides.</title>
        <authorList>
            <person name="Brown S.D."/>
            <person name="Utturkar S.M."/>
            <person name="Klingeman D.M."/>
            <person name="Johnson C.M."/>
            <person name="Martin S.L."/>
            <person name="Land M.L."/>
            <person name="Lu T.Y."/>
            <person name="Schadt C.W."/>
            <person name="Doktycz M.J."/>
            <person name="Pelletier D.A."/>
        </authorList>
    </citation>
    <scope>NUCLEOTIDE SEQUENCE [LARGE SCALE GENOMIC DNA]</scope>
    <source>
        <strain evidence="1 2">CF314</strain>
    </source>
</reference>
<accession>J3CBJ4</accession>
<gene>
    <name evidence="1" type="ORF">PMI13_03896</name>
</gene>
<comment type="caution">
    <text evidence="1">The sequence shown here is derived from an EMBL/GenBank/DDBJ whole genome shotgun (WGS) entry which is preliminary data.</text>
</comment>